<organism evidence="2 3">
    <name type="scientific">Stichopus japonicus</name>
    <name type="common">Sea cucumber</name>
    <dbReference type="NCBI Taxonomy" id="307972"/>
    <lineage>
        <taxon>Eukaryota</taxon>
        <taxon>Metazoa</taxon>
        <taxon>Echinodermata</taxon>
        <taxon>Eleutherozoa</taxon>
        <taxon>Echinozoa</taxon>
        <taxon>Holothuroidea</taxon>
        <taxon>Aspidochirotacea</taxon>
        <taxon>Aspidochirotida</taxon>
        <taxon>Stichopodidae</taxon>
        <taxon>Apostichopus</taxon>
    </lineage>
</organism>
<dbReference type="Proteomes" id="UP000230750">
    <property type="component" value="Unassembled WGS sequence"/>
</dbReference>
<evidence type="ECO:0000313" key="3">
    <source>
        <dbReference type="Proteomes" id="UP000230750"/>
    </source>
</evidence>
<evidence type="ECO:0000259" key="1">
    <source>
        <dbReference type="Pfam" id="PF00078"/>
    </source>
</evidence>
<evidence type="ECO:0000313" key="2">
    <source>
        <dbReference type="EMBL" id="PIK46259.1"/>
    </source>
</evidence>
<dbReference type="EMBL" id="MRZV01000657">
    <property type="protein sequence ID" value="PIK46259.1"/>
    <property type="molecule type" value="Genomic_DNA"/>
</dbReference>
<comment type="caution">
    <text evidence="2">The sequence shown here is derived from an EMBL/GenBank/DDBJ whole genome shotgun (WGS) entry which is preliminary data.</text>
</comment>
<reference evidence="2 3" key="1">
    <citation type="journal article" date="2017" name="PLoS Biol.">
        <title>The sea cucumber genome provides insights into morphological evolution and visceral regeneration.</title>
        <authorList>
            <person name="Zhang X."/>
            <person name="Sun L."/>
            <person name="Yuan J."/>
            <person name="Sun Y."/>
            <person name="Gao Y."/>
            <person name="Zhang L."/>
            <person name="Li S."/>
            <person name="Dai H."/>
            <person name="Hamel J.F."/>
            <person name="Liu C."/>
            <person name="Yu Y."/>
            <person name="Liu S."/>
            <person name="Lin W."/>
            <person name="Guo K."/>
            <person name="Jin S."/>
            <person name="Xu P."/>
            <person name="Storey K.B."/>
            <person name="Huan P."/>
            <person name="Zhang T."/>
            <person name="Zhou Y."/>
            <person name="Zhang J."/>
            <person name="Lin C."/>
            <person name="Li X."/>
            <person name="Xing L."/>
            <person name="Huo D."/>
            <person name="Sun M."/>
            <person name="Wang L."/>
            <person name="Mercier A."/>
            <person name="Li F."/>
            <person name="Yang H."/>
            <person name="Xiang J."/>
        </authorList>
    </citation>
    <scope>NUCLEOTIDE SEQUENCE [LARGE SCALE GENOMIC DNA]</scope>
    <source>
        <strain evidence="2">Shaxun</strain>
        <tissue evidence="2">Muscle</tissue>
    </source>
</reference>
<keyword evidence="3" id="KW-1185">Reference proteome</keyword>
<proteinExistence type="predicted"/>
<dbReference type="AlphaFoldDB" id="A0A2G8KE65"/>
<gene>
    <name evidence="2" type="ORF">BSL78_16887</name>
</gene>
<name>A0A2G8KE65_STIJA</name>
<dbReference type="OrthoDB" id="416454at2759"/>
<accession>A0A2G8KE65</accession>
<feature type="domain" description="Reverse transcriptase" evidence="1">
    <location>
        <begin position="37"/>
        <end position="137"/>
    </location>
</feature>
<sequence>MDLQLPITPLYQLQNRVIVLFNNNNHHWFTSRQHHHSHILYILYVRDIPQPDNDFTKIAQYADDIAIETSHIHPYRAEDYLQHDINRIHEWHKEWRIELNPKKSQILYIAKQNRMRGRQPYLTLNNTIIPVANQVRFLAGNTHRQTAQTWVPTSSQPKKMSNNVSDYFSELPELKSTC</sequence>
<dbReference type="InterPro" id="IPR000477">
    <property type="entry name" value="RT_dom"/>
</dbReference>
<protein>
    <recommendedName>
        <fullName evidence="1">Reverse transcriptase domain-containing protein</fullName>
    </recommendedName>
</protein>
<dbReference type="Pfam" id="PF00078">
    <property type="entry name" value="RVT_1"/>
    <property type="match status" value="1"/>
</dbReference>